<reference evidence="2 3" key="1">
    <citation type="submission" date="2020-05" db="EMBL/GenBank/DDBJ databases">
        <authorList>
            <person name="Whitworth D."/>
        </authorList>
    </citation>
    <scope>NUCLEOTIDE SEQUENCE [LARGE SCALE GENOMIC DNA]</scope>
    <source>
        <strain evidence="2 3">AB043B</strain>
    </source>
</reference>
<feature type="domain" description="NmrA-like" evidence="1">
    <location>
        <begin position="2"/>
        <end position="95"/>
    </location>
</feature>
<dbReference type="Proteomes" id="UP000563426">
    <property type="component" value="Unassembled WGS sequence"/>
</dbReference>
<dbReference type="Gene3D" id="3.40.50.720">
    <property type="entry name" value="NAD(P)-binding Rossmann-like Domain"/>
    <property type="match status" value="1"/>
</dbReference>
<gene>
    <name evidence="2" type="ORF">HMI49_03430</name>
</gene>
<keyword evidence="3" id="KW-1185">Reference proteome</keyword>
<proteinExistence type="predicted"/>
<dbReference type="AlphaFoldDB" id="A0A7Y4KGG2"/>
<feature type="non-terminal residue" evidence="2">
    <location>
        <position position="100"/>
    </location>
</feature>
<protein>
    <submittedName>
        <fullName evidence="2">NmrA family NAD(P)-binding protein</fullName>
    </submittedName>
</protein>
<organism evidence="2 3">
    <name type="scientific">Corallococcus exercitus</name>
    <dbReference type="NCBI Taxonomy" id="2316736"/>
    <lineage>
        <taxon>Bacteria</taxon>
        <taxon>Pseudomonadati</taxon>
        <taxon>Myxococcota</taxon>
        <taxon>Myxococcia</taxon>
        <taxon>Myxococcales</taxon>
        <taxon>Cystobacterineae</taxon>
        <taxon>Myxococcaceae</taxon>
        <taxon>Corallococcus</taxon>
    </lineage>
</organism>
<evidence type="ECO:0000313" key="3">
    <source>
        <dbReference type="Proteomes" id="UP000563426"/>
    </source>
</evidence>
<dbReference type="RefSeq" id="WP_171432987.1">
    <property type="nucleotide sequence ID" value="NZ_JABFJV010000010.1"/>
</dbReference>
<evidence type="ECO:0000259" key="1">
    <source>
        <dbReference type="Pfam" id="PF05368"/>
    </source>
</evidence>
<dbReference type="SUPFAM" id="SSF51735">
    <property type="entry name" value="NAD(P)-binding Rossmann-fold domains"/>
    <property type="match status" value="1"/>
</dbReference>
<dbReference type="EMBL" id="JABFJV010000010">
    <property type="protein sequence ID" value="NOK32254.1"/>
    <property type="molecule type" value="Genomic_DNA"/>
</dbReference>
<comment type="caution">
    <text evidence="2">The sequence shown here is derived from an EMBL/GenBank/DDBJ whole genome shotgun (WGS) entry which is preliminary data.</text>
</comment>
<accession>A0A7Y4KGG2</accession>
<sequence length="100" mass="10530">MIVVMGATGRTGRRVVEGLLRAGEQVRAIGRSEASLAALARAGAEVCVGDSSDAGFLTEAFRGASAAYTLLPYDLRVEDYRAQQARMGEAVVTAVREGRV</sequence>
<evidence type="ECO:0000313" key="2">
    <source>
        <dbReference type="EMBL" id="NOK32254.1"/>
    </source>
</evidence>
<dbReference type="InterPro" id="IPR008030">
    <property type="entry name" value="NmrA-like"/>
</dbReference>
<dbReference type="Pfam" id="PF05368">
    <property type="entry name" value="NmrA"/>
    <property type="match status" value="1"/>
</dbReference>
<name>A0A7Y4KGG2_9BACT</name>
<dbReference type="InterPro" id="IPR036291">
    <property type="entry name" value="NAD(P)-bd_dom_sf"/>
</dbReference>